<organism evidence="7 8">
    <name type="scientific">Membranihabitans marinus</name>
    <dbReference type="NCBI Taxonomy" id="1227546"/>
    <lineage>
        <taxon>Bacteria</taxon>
        <taxon>Pseudomonadati</taxon>
        <taxon>Bacteroidota</taxon>
        <taxon>Saprospiria</taxon>
        <taxon>Saprospirales</taxon>
        <taxon>Saprospiraceae</taxon>
        <taxon>Membranihabitans</taxon>
    </lineage>
</organism>
<dbReference type="PANTHER" id="PTHR33317">
    <property type="entry name" value="POLYNUCLEOTIDYL TRANSFERASE, RIBONUCLEASE H-LIKE SUPERFAMILY PROTEIN"/>
    <property type="match status" value="1"/>
</dbReference>
<dbReference type="HAMAP" id="MF_00651">
    <property type="entry name" value="Nuclease_YqgF"/>
    <property type="match status" value="1"/>
</dbReference>
<dbReference type="GO" id="GO:0005829">
    <property type="term" value="C:cytosol"/>
    <property type="evidence" value="ECO:0007669"/>
    <property type="project" value="TreeGrafter"/>
</dbReference>
<evidence type="ECO:0000313" key="8">
    <source>
        <dbReference type="Proteomes" id="UP000753961"/>
    </source>
</evidence>
<keyword evidence="1 5" id="KW-0963">Cytoplasm</keyword>
<dbReference type="AlphaFoldDB" id="A0A953HQI7"/>
<keyword evidence="8" id="KW-1185">Reference proteome</keyword>
<dbReference type="InterPro" id="IPR012337">
    <property type="entry name" value="RNaseH-like_sf"/>
</dbReference>
<comment type="caution">
    <text evidence="7">The sequence shown here is derived from an EMBL/GenBank/DDBJ whole genome shotgun (WGS) entry which is preliminary data.</text>
</comment>
<dbReference type="Pfam" id="PF03652">
    <property type="entry name" value="RuvX"/>
    <property type="match status" value="1"/>
</dbReference>
<evidence type="ECO:0000256" key="5">
    <source>
        <dbReference type="HAMAP-Rule" id="MF_00651"/>
    </source>
</evidence>
<evidence type="ECO:0000256" key="1">
    <source>
        <dbReference type="ARBA" id="ARBA00022490"/>
    </source>
</evidence>
<evidence type="ECO:0000256" key="3">
    <source>
        <dbReference type="ARBA" id="ARBA00022722"/>
    </source>
</evidence>
<evidence type="ECO:0000256" key="4">
    <source>
        <dbReference type="ARBA" id="ARBA00022801"/>
    </source>
</evidence>
<dbReference type="NCBIfam" id="TIGR00250">
    <property type="entry name" value="RNAse_H_YqgF"/>
    <property type="match status" value="1"/>
</dbReference>
<dbReference type="InterPro" id="IPR037027">
    <property type="entry name" value="YqgF/RNaseH-like_dom_sf"/>
</dbReference>
<dbReference type="Gene3D" id="3.30.420.140">
    <property type="entry name" value="YqgF/RNase H-like domain"/>
    <property type="match status" value="1"/>
</dbReference>
<dbReference type="InterPro" id="IPR006641">
    <property type="entry name" value="YqgF/RNaseH-like_dom"/>
</dbReference>
<comment type="similarity">
    <text evidence="5">Belongs to the YqgF HJR family.</text>
</comment>
<dbReference type="GO" id="GO:0016788">
    <property type="term" value="F:hydrolase activity, acting on ester bonds"/>
    <property type="evidence" value="ECO:0007669"/>
    <property type="project" value="UniProtKB-UniRule"/>
</dbReference>
<dbReference type="Proteomes" id="UP000753961">
    <property type="component" value="Unassembled WGS sequence"/>
</dbReference>
<keyword evidence="2 5" id="KW-0690">Ribosome biogenesis</keyword>
<evidence type="ECO:0000259" key="6">
    <source>
        <dbReference type="SMART" id="SM00732"/>
    </source>
</evidence>
<evidence type="ECO:0000256" key="2">
    <source>
        <dbReference type="ARBA" id="ARBA00022517"/>
    </source>
</evidence>
<dbReference type="InterPro" id="IPR005227">
    <property type="entry name" value="YqgF"/>
</dbReference>
<dbReference type="EMBL" id="JAHVHU010000020">
    <property type="protein sequence ID" value="MBY5959932.1"/>
    <property type="molecule type" value="Genomic_DNA"/>
</dbReference>
<proteinExistence type="inferred from homology"/>
<evidence type="ECO:0000313" key="7">
    <source>
        <dbReference type="EMBL" id="MBY5959932.1"/>
    </source>
</evidence>
<dbReference type="EC" id="3.1.-.-" evidence="5"/>
<dbReference type="PANTHER" id="PTHR33317:SF4">
    <property type="entry name" value="POLYNUCLEOTIDYL TRANSFERASE, RIBONUCLEASE H-LIKE SUPERFAMILY PROTEIN"/>
    <property type="match status" value="1"/>
</dbReference>
<sequence length="133" mass="15392">MGIDYGTKKTGIAVTDPLQIIVNPLETVETKTLFEFLTDYFEKEEVDKVIVGEPFMADGFTPAQHHKAVMRFVDQFRKKFPDCEVDLSDETYSSRHAREIINRSVSSRKKRRNKLLVDKISATLILQQYLNHI</sequence>
<accession>A0A953HQI7</accession>
<dbReference type="CDD" id="cd16964">
    <property type="entry name" value="YqgF"/>
    <property type="match status" value="1"/>
</dbReference>
<keyword evidence="3 5" id="KW-0540">Nuclease</keyword>
<keyword evidence="4 5" id="KW-0378">Hydrolase</keyword>
<feature type="domain" description="YqgF/RNase H-like" evidence="6">
    <location>
        <begin position="1"/>
        <end position="97"/>
    </location>
</feature>
<dbReference type="SUPFAM" id="SSF53098">
    <property type="entry name" value="Ribonuclease H-like"/>
    <property type="match status" value="1"/>
</dbReference>
<comment type="subcellular location">
    <subcellularLocation>
        <location evidence="5">Cytoplasm</location>
    </subcellularLocation>
</comment>
<comment type="function">
    <text evidence="5">Could be a nuclease involved in processing of the 5'-end of pre-16S rRNA.</text>
</comment>
<dbReference type="GO" id="GO:0000967">
    <property type="term" value="P:rRNA 5'-end processing"/>
    <property type="evidence" value="ECO:0007669"/>
    <property type="project" value="UniProtKB-UniRule"/>
</dbReference>
<protein>
    <recommendedName>
        <fullName evidence="5">Putative pre-16S rRNA nuclease</fullName>
        <ecNumber evidence="5">3.1.-.-</ecNumber>
    </recommendedName>
</protein>
<gene>
    <name evidence="7" type="primary">ruvX</name>
    <name evidence="7" type="ORF">KUV50_17400</name>
</gene>
<reference evidence="7" key="1">
    <citation type="submission" date="2021-06" db="EMBL/GenBank/DDBJ databases">
        <title>44 bacteria genomes isolated from Dapeng, Shenzhen.</title>
        <authorList>
            <person name="Zheng W."/>
            <person name="Yu S."/>
            <person name="Huang Y."/>
        </authorList>
    </citation>
    <scope>NUCLEOTIDE SEQUENCE</scope>
    <source>
        <strain evidence="7">DP5N28-2</strain>
    </source>
</reference>
<name>A0A953HQI7_9BACT</name>
<dbReference type="SMART" id="SM00732">
    <property type="entry name" value="YqgFc"/>
    <property type="match status" value="1"/>
</dbReference>
<dbReference type="GO" id="GO:0004518">
    <property type="term" value="F:nuclease activity"/>
    <property type="evidence" value="ECO:0007669"/>
    <property type="project" value="UniProtKB-KW"/>
</dbReference>